<reference evidence="1 2" key="1">
    <citation type="submission" date="2024-11" db="EMBL/GenBank/DDBJ databases">
        <title>A near-complete genome assembly of Cinchona calisaya.</title>
        <authorList>
            <person name="Lian D.C."/>
            <person name="Zhao X.W."/>
            <person name="Wei L."/>
        </authorList>
    </citation>
    <scope>NUCLEOTIDE SEQUENCE [LARGE SCALE GENOMIC DNA]</scope>
    <source>
        <tissue evidence="1">Nenye</tissue>
    </source>
</reference>
<accession>A0ABD3B406</accession>
<dbReference type="AlphaFoldDB" id="A0ABD3B406"/>
<dbReference type="EMBL" id="JBJUIK010000001">
    <property type="protein sequence ID" value="KAL3538100.1"/>
    <property type="molecule type" value="Genomic_DNA"/>
</dbReference>
<evidence type="ECO:0000313" key="2">
    <source>
        <dbReference type="Proteomes" id="UP001630127"/>
    </source>
</evidence>
<name>A0ABD3B406_9GENT</name>
<keyword evidence="2" id="KW-1185">Reference proteome</keyword>
<comment type="caution">
    <text evidence="1">The sequence shown here is derived from an EMBL/GenBank/DDBJ whole genome shotgun (WGS) entry which is preliminary data.</text>
</comment>
<protein>
    <submittedName>
        <fullName evidence="1">Uncharacterized protein</fullName>
    </submittedName>
</protein>
<sequence length="105" mass="12026">MRIFSLVLGLRISIQGNGQKRAQGQASGGPLELRLVAIMRWSLCKWREIMVEQWRGRLWGACLAATAGVVQLYKPKLMLCVASLVILIVLLRHETKRHHFFCRLQ</sequence>
<dbReference type="Proteomes" id="UP001630127">
    <property type="component" value="Unassembled WGS sequence"/>
</dbReference>
<organism evidence="1 2">
    <name type="scientific">Cinchona calisaya</name>
    <dbReference type="NCBI Taxonomy" id="153742"/>
    <lineage>
        <taxon>Eukaryota</taxon>
        <taxon>Viridiplantae</taxon>
        <taxon>Streptophyta</taxon>
        <taxon>Embryophyta</taxon>
        <taxon>Tracheophyta</taxon>
        <taxon>Spermatophyta</taxon>
        <taxon>Magnoliopsida</taxon>
        <taxon>eudicotyledons</taxon>
        <taxon>Gunneridae</taxon>
        <taxon>Pentapetalae</taxon>
        <taxon>asterids</taxon>
        <taxon>lamiids</taxon>
        <taxon>Gentianales</taxon>
        <taxon>Rubiaceae</taxon>
        <taxon>Cinchonoideae</taxon>
        <taxon>Cinchoneae</taxon>
        <taxon>Cinchona</taxon>
    </lineage>
</organism>
<proteinExistence type="predicted"/>
<evidence type="ECO:0000313" key="1">
    <source>
        <dbReference type="EMBL" id="KAL3538100.1"/>
    </source>
</evidence>
<gene>
    <name evidence="1" type="ORF">ACH5RR_001466</name>
</gene>